<accession>A0A937D963</accession>
<dbReference type="Pfam" id="PF13450">
    <property type="entry name" value="NAD_binding_8"/>
    <property type="match status" value="1"/>
</dbReference>
<organism evidence="1 3">
    <name type="scientific">Ramlibacter aurantiacus</name>
    <dbReference type="NCBI Taxonomy" id="2801330"/>
    <lineage>
        <taxon>Bacteria</taxon>
        <taxon>Pseudomonadati</taxon>
        <taxon>Pseudomonadota</taxon>
        <taxon>Betaproteobacteria</taxon>
        <taxon>Burkholderiales</taxon>
        <taxon>Comamonadaceae</taxon>
        <taxon>Ramlibacter</taxon>
    </lineage>
</organism>
<dbReference type="EMBL" id="JAEQNA010000010">
    <property type="protein sequence ID" value="MBL0422811.1"/>
    <property type="molecule type" value="Genomic_DNA"/>
</dbReference>
<protein>
    <submittedName>
        <fullName evidence="1">FAD-dependent oxidoreductase</fullName>
    </submittedName>
</protein>
<evidence type="ECO:0000313" key="1">
    <source>
        <dbReference type="EMBL" id="MBL0422811.1"/>
    </source>
</evidence>
<reference evidence="1" key="1">
    <citation type="submission" date="2021-01" db="EMBL/GenBank/DDBJ databases">
        <title>Ramlibacter sp. strain AW1 16S ribosomal RNA gene Genome sequencing and assembly.</title>
        <authorList>
            <person name="Kang M."/>
        </authorList>
    </citation>
    <scope>NUCLEOTIDE SEQUENCE</scope>
    <source>
        <strain evidence="1">AW1</strain>
    </source>
</reference>
<sequence length="41" mass="4295">MRVVVIGAGIGGLTAALALMRRGFEVQVLEQARELREVGAG</sequence>
<evidence type="ECO:0000313" key="3">
    <source>
        <dbReference type="Proteomes" id="UP000613011"/>
    </source>
</evidence>
<keyword evidence="3" id="KW-1185">Reference proteome</keyword>
<dbReference type="InterPro" id="IPR036188">
    <property type="entry name" value="FAD/NAD-bd_sf"/>
</dbReference>
<dbReference type="Proteomes" id="UP000613011">
    <property type="component" value="Unassembled WGS sequence"/>
</dbReference>
<dbReference type="Gene3D" id="3.50.50.60">
    <property type="entry name" value="FAD/NAD(P)-binding domain"/>
    <property type="match status" value="1"/>
</dbReference>
<comment type="caution">
    <text evidence="1">The sequence shown here is derived from an EMBL/GenBank/DDBJ whole genome shotgun (WGS) entry which is preliminary data.</text>
</comment>
<dbReference type="SUPFAM" id="SSF51971">
    <property type="entry name" value="Nucleotide-binding domain"/>
    <property type="match status" value="1"/>
</dbReference>
<name>A0A937D963_9BURK</name>
<dbReference type="RefSeq" id="WP_201686122.1">
    <property type="nucleotide sequence ID" value="NZ_JAEQNA010000019.1"/>
</dbReference>
<evidence type="ECO:0000313" key="2">
    <source>
        <dbReference type="EMBL" id="MBL0423451.1"/>
    </source>
</evidence>
<feature type="non-terminal residue" evidence="1">
    <location>
        <position position="41"/>
    </location>
</feature>
<dbReference type="AlphaFoldDB" id="A0A937D963"/>
<gene>
    <name evidence="1" type="ORF">JI739_20920</name>
    <name evidence="2" type="ORF">JI739_24170</name>
</gene>
<dbReference type="EMBL" id="JAEQNA010000019">
    <property type="protein sequence ID" value="MBL0423451.1"/>
    <property type="molecule type" value="Genomic_DNA"/>
</dbReference>
<proteinExistence type="predicted"/>